<dbReference type="InterPro" id="IPR002925">
    <property type="entry name" value="Dienelactn_hydro"/>
</dbReference>
<dbReference type="PROSITE" id="PS51257">
    <property type="entry name" value="PROKAR_LIPOPROTEIN"/>
    <property type="match status" value="1"/>
</dbReference>
<name>A0A6M1SQR6_9BACT</name>
<reference evidence="3 4" key="1">
    <citation type="submission" date="2020-02" db="EMBL/GenBank/DDBJ databases">
        <title>Balneolaceae bacterium YR4-1, complete genome.</title>
        <authorList>
            <person name="Li Y."/>
            <person name="Wu S."/>
        </authorList>
    </citation>
    <scope>NUCLEOTIDE SEQUENCE [LARGE SCALE GENOMIC DNA]</scope>
    <source>
        <strain evidence="3 4">YR4-1</strain>
    </source>
</reference>
<dbReference type="RefSeq" id="WP_165138196.1">
    <property type="nucleotide sequence ID" value="NZ_JAALLT010000001.1"/>
</dbReference>
<feature type="region of interest" description="Disordered" evidence="1">
    <location>
        <begin position="35"/>
        <end position="55"/>
    </location>
</feature>
<dbReference type="GO" id="GO:0016787">
    <property type="term" value="F:hydrolase activity"/>
    <property type="evidence" value="ECO:0007669"/>
    <property type="project" value="UniProtKB-KW"/>
</dbReference>
<dbReference type="InterPro" id="IPR029058">
    <property type="entry name" value="AB_hydrolase_fold"/>
</dbReference>
<feature type="domain" description="Dienelactone hydrolase" evidence="2">
    <location>
        <begin position="70"/>
        <end position="279"/>
    </location>
</feature>
<organism evidence="3 4">
    <name type="scientific">Halalkalibaculum roseum</name>
    <dbReference type="NCBI Taxonomy" id="2709311"/>
    <lineage>
        <taxon>Bacteria</taxon>
        <taxon>Pseudomonadati</taxon>
        <taxon>Balneolota</taxon>
        <taxon>Balneolia</taxon>
        <taxon>Balneolales</taxon>
        <taxon>Balneolaceae</taxon>
        <taxon>Halalkalibaculum</taxon>
    </lineage>
</organism>
<dbReference type="AlphaFoldDB" id="A0A6M1SQR6"/>
<dbReference type="Gene3D" id="3.40.50.1820">
    <property type="entry name" value="alpha/beta hydrolase"/>
    <property type="match status" value="1"/>
</dbReference>
<evidence type="ECO:0000256" key="1">
    <source>
        <dbReference type="SAM" id="MobiDB-lite"/>
    </source>
</evidence>
<dbReference type="Proteomes" id="UP000473278">
    <property type="component" value="Unassembled WGS sequence"/>
</dbReference>
<feature type="compositionally biased region" description="Polar residues" evidence="1">
    <location>
        <begin position="46"/>
        <end position="55"/>
    </location>
</feature>
<proteinExistence type="predicted"/>
<dbReference type="SUPFAM" id="SSF53474">
    <property type="entry name" value="alpha/beta-Hydrolases"/>
    <property type="match status" value="1"/>
</dbReference>
<dbReference type="InterPro" id="IPR051049">
    <property type="entry name" value="Dienelactone_hydrolase-like"/>
</dbReference>
<protein>
    <submittedName>
        <fullName evidence="3">Dienelactone hydrolase family protein</fullName>
    </submittedName>
</protein>
<dbReference type="PANTHER" id="PTHR46623">
    <property type="entry name" value="CARBOXYMETHYLENEBUTENOLIDASE-RELATED"/>
    <property type="match status" value="1"/>
</dbReference>
<comment type="caution">
    <text evidence="3">The sequence shown here is derived from an EMBL/GenBank/DDBJ whole genome shotgun (WGS) entry which is preliminary data.</text>
</comment>
<accession>A0A6M1SQR6</accession>
<dbReference type="Pfam" id="PF01738">
    <property type="entry name" value="DLH"/>
    <property type="match status" value="1"/>
</dbReference>
<dbReference type="PANTHER" id="PTHR46623:SF6">
    <property type="entry name" value="ALPHA_BETA-HYDROLASES SUPERFAMILY PROTEIN"/>
    <property type="match status" value="1"/>
</dbReference>
<sequence>MKTILGYISIAILALMIASCGSEKKDDYLDRMDEEHKDDAPVANAASETPQSADVSEETVTYATVNGQEITGYLAKPENAEGDLPGLIVIHEWWGLNDNIRMMTRRLAGEGYTALAVDLYNGKVAETPDSAGAYARSVEQEPALDNLTQAYNYLIDTQNANGVGTIGWCFGGGWSLQTALAMPEDIDATVIYYGRLVTDKDRLENLTMPILGIFGAEDGGIPPSAVNEFESALNDVGVQNSIHIYDGAGHAFANPSGRNYVEKAANDAWMKTTTFFEEHLKN</sequence>
<dbReference type="EMBL" id="JAALLT010000001">
    <property type="protein sequence ID" value="NGP75150.1"/>
    <property type="molecule type" value="Genomic_DNA"/>
</dbReference>
<evidence type="ECO:0000313" key="4">
    <source>
        <dbReference type="Proteomes" id="UP000473278"/>
    </source>
</evidence>
<evidence type="ECO:0000259" key="2">
    <source>
        <dbReference type="Pfam" id="PF01738"/>
    </source>
</evidence>
<keyword evidence="3" id="KW-0378">Hydrolase</keyword>
<evidence type="ECO:0000313" key="3">
    <source>
        <dbReference type="EMBL" id="NGP75150.1"/>
    </source>
</evidence>
<keyword evidence="4" id="KW-1185">Reference proteome</keyword>
<gene>
    <name evidence="3" type="ORF">G3570_00785</name>
</gene>